<keyword evidence="10" id="KW-1185">Reference proteome</keyword>
<protein>
    <recommendedName>
        <fullName evidence="5">Aldose 1-epimerase</fullName>
        <ecNumber evidence="5">5.1.3.3</ecNumber>
    </recommendedName>
</protein>
<sequence length="340" mass="37002">MGEGTDGAHPFGTTSTGEPVHRVQLSAGGLTANIITWGAAVQDLRLSGHAHPLVLGYPDFASYERFSPHFGATPGRFAGRIDRGRFTLDGETVQLDRNEGENHLHGGTRGTSRRVWTIADLSGDSVRLELDDPDGHAGYPGDCRLSCTYTLTPAGALAVTLTAETDRPTIVNLTNHSYFTLDDSASIVDHELEMAAEAYLPTRPDQIPTGEIRSVDGTPFDFRRMRPIRLEEDGEQVLYDHAFCLSRERGPVRRVASVRSPRSGVRLDVSTSEPGLVFYMGFKLKENAPGLDGMPYGPCAGLCLEAQGWPDAPNHSAFPSVVLRPGERLVQHTEYAFSRG</sequence>
<evidence type="ECO:0000256" key="2">
    <source>
        <dbReference type="ARBA" id="ARBA00006206"/>
    </source>
</evidence>
<dbReference type="UniPathway" id="UPA00242"/>
<dbReference type="NCBIfam" id="NF008277">
    <property type="entry name" value="PRK11055.1"/>
    <property type="match status" value="1"/>
</dbReference>
<reference evidence="9 10" key="1">
    <citation type="submission" date="2019-06" db="EMBL/GenBank/DDBJ databases">
        <authorList>
            <person name="Li M."/>
        </authorList>
    </citation>
    <scope>NUCLEOTIDE SEQUENCE [LARGE SCALE GENOMIC DNA]</scope>
    <source>
        <strain evidence="9 10">BGMRC6574</strain>
    </source>
</reference>
<gene>
    <name evidence="9" type="ORF">FJU11_04655</name>
</gene>
<dbReference type="SUPFAM" id="SSF74650">
    <property type="entry name" value="Galactose mutarotase-like"/>
    <property type="match status" value="1"/>
</dbReference>
<dbReference type="Proteomes" id="UP000320314">
    <property type="component" value="Unassembled WGS sequence"/>
</dbReference>
<dbReference type="InterPro" id="IPR047215">
    <property type="entry name" value="Galactose_mutarotase-like"/>
</dbReference>
<evidence type="ECO:0000313" key="9">
    <source>
        <dbReference type="EMBL" id="TPW30720.1"/>
    </source>
</evidence>
<dbReference type="Pfam" id="PF01263">
    <property type="entry name" value="Aldose_epim"/>
    <property type="match status" value="1"/>
</dbReference>
<comment type="pathway">
    <text evidence="1 5">Carbohydrate metabolism; hexose metabolism.</text>
</comment>
<proteinExistence type="inferred from homology"/>
<dbReference type="OrthoDB" id="9779408at2"/>
<evidence type="ECO:0000256" key="1">
    <source>
        <dbReference type="ARBA" id="ARBA00005028"/>
    </source>
</evidence>
<keyword evidence="3 5" id="KW-0413">Isomerase</keyword>
<dbReference type="CDD" id="cd09019">
    <property type="entry name" value="galactose_mutarotase_like"/>
    <property type="match status" value="1"/>
</dbReference>
<dbReference type="GO" id="GO:0004034">
    <property type="term" value="F:aldose 1-epimerase activity"/>
    <property type="evidence" value="ECO:0007669"/>
    <property type="project" value="UniProtKB-EC"/>
</dbReference>
<comment type="caution">
    <text evidence="9">The sequence shown here is derived from an EMBL/GenBank/DDBJ whole genome shotgun (WGS) entry which is preliminary data.</text>
</comment>
<feature type="active site" description="Proton donor" evidence="6">
    <location>
        <position position="176"/>
    </location>
</feature>
<dbReference type="InterPro" id="IPR008183">
    <property type="entry name" value="Aldose_1/G6P_1-epimerase"/>
</dbReference>
<dbReference type="PANTHER" id="PTHR10091:SF49">
    <property type="entry name" value="ALDOSE 1-EPIMERASE"/>
    <property type="match status" value="1"/>
</dbReference>
<comment type="catalytic activity">
    <reaction evidence="5">
        <text>alpha-D-glucose = beta-D-glucose</text>
        <dbReference type="Rhea" id="RHEA:10264"/>
        <dbReference type="ChEBI" id="CHEBI:15903"/>
        <dbReference type="ChEBI" id="CHEBI:17925"/>
        <dbReference type="EC" id="5.1.3.3"/>
    </reaction>
</comment>
<evidence type="ECO:0000256" key="7">
    <source>
        <dbReference type="PIRSR" id="PIRSR005096-2"/>
    </source>
</evidence>
<dbReference type="GO" id="GO:0033499">
    <property type="term" value="P:galactose catabolic process via UDP-galactose, Leloir pathway"/>
    <property type="evidence" value="ECO:0007669"/>
    <property type="project" value="TreeGrafter"/>
</dbReference>
<organism evidence="9 10">
    <name type="scientific">Pararhizobium mangrovi</name>
    <dbReference type="NCBI Taxonomy" id="2590452"/>
    <lineage>
        <taxon>Bacteria</taxon>
        <taxon>Pseudomonadati</taxon>
        <taxon>Pseudomonadota</taxon>
        <taxon>Alphaproteobacteria</taxon>
        <taxon>Hyphomicrobiales</taxon>
        <taxon>Rhizobiaceae</taxon>
        <taxon>Rhizobium/Agrobacterium group</taxon>
        <taxon>Pararhizobium</taxon>
    </lineage>
</organism>
<dbReference type="Gene3D" id="2.70.98.10">
    <property type="match status" value="1"/>
</dbReference>
<comment type="similarity">
    <text evidence="2 5">Belongs to the aldose epimerase family.</text>
</comment>
<dbReference type="PANTHER" id="PTHR10091">
    <property type="entry name" value="ALDOSE-1-EPIMERASE"/>
    <property type="match status" value="1"/>
</dbReference>
<feature type="binding site" evidence="8">
    <location>
        <begin position="176"/>
        <end position="178"/>
    </location>
    <ligand>
        <name>beta-D-galactose</name>
        <dbReference type="ChEBI" id="CHEBI:27667"/>
    </ligand>
</feature>
<dbReference type="RefSeq" id="WP_141165859.1">
    <property type="nucleotide sequence ID" value="NZ_VHLH01000005.1"/>
</dbReference>
<dbReference type="InterPro" id="IPR011013">
    <property type="entry name" value="Gal_mutarotase_sf_dom"/>
</dbReference>
<dbReference type="GO" id="GO:0006006">
    <property type="term" value="P:glucose metabolic process"/>
    <property type="evidence" value="ECO:0007669"/>
    <property type="project" value="TreeGrafter"/>
</dbReference>
<dbReference type="EMBL" id="VHLH01000005">
    <property type="protein sequence ID" value="TPW30720.1"/>
    <property type="molecule type" value="Genomic_DNA"/>
</dbReference>
<feature type="binding site" evidence="7">
    <location>
        <position position="240"/>
    </location>
    <ligand>
        <name>beta-D-galactose</name>
        <dbReference type="ChEBI" id="CHEBI:27667"/>
    </ligand>
</feature>
<evidence type="ECO:0000256" key="4">
    <source>
        <dbReference type="ARBA" id="ARBA00023277"/>
    </source>
</evidence>
<evidence type="ECO:0000256" key="8">
    <source>
        <dbReference type="PIRSR" id="PIRSR005096-3"/>
    </source>
</evidence>
<dbReference type="GO" id="GO:0030246">
    <property type="term" value="F:carbohydrate binding"/>
    <property type="evidence" value="ECO:0007669"/>
    <property type="project" value="InterPro"/>
</dbReference>
<keyword evidence="4 5" id="KW-0119">Carbohydrate metabolism</keyword>
<evidence type="ECO:0000256" key="6">
    <source>
        <dbReference type="PIRSR" id="PIRSR005096-1"/>
    </source>
</evidence>
<dbReference type="PIRSF" id="PIRSF005096">
    <property type="entry name" value="GALM"/>
    <property type="match status" value="1"/>
</dbReference>
<evidence type="ECO:0000313" key="10">
    <source>
        <dbReference type="Proteomes" id="UP000320314"/>
    </source>
</evidence>
<dbReference type="AlphaFoldDB" id="A0A506UA16"/>
<evidence type="ECO:0000256" key="5">
    <source>
        <dbReference type="PIRNR" id="PIRNR005096"/>
    </source>
</evidence>
<dbReference type="InterPro" id="IPR015443">
    <property type="entry name" value="Aldose_1-epimerase"/>
</dbReference>
<accession>A0A506UA16</accession>
<feature type="active site" description="Proton acceptor" evidence="6">
    <location>
        <position position="305"/>
    </location>
</feature>
<dbReference type="EC" id="5.1.3.3" evidence="5"/>
<evidence type="ECO:0000256" key="3">
    <source>
        <dbReference type="ARBA" id="ARBA00023235"/>
    </source>
</evidence>
<name>A0A506UA16_9HYPH</name>
<dbReference type="InterPro" id="IPR014718">
    <property type="entry name" value="GH-type_carb-bd"/>
</dbReference>